<feature type="domain" description="N-acetyltransferase" evidence="3">
    <location>
        <begin position="1"/>
        <end position="109"/>
    </location>
</feature>
<dbReference type="Gene3D" id="3.40.630.30">
    <property type="match status" value="1"/>
</dbReference>
<evidence type="ECO:0000256" key="2">
    <source>
        <dbReference type="ARBA" id="ARBA00023315"/>
    </source>
</evidence>
<dbReference type="PANTHER" id="PTHR43877:SF1">
    <property type="entry name" value="ACETYLTRANSFERASE"/>
    <property type="match status" value="1"/>
</dbReference>
<evidence type="ECO:0000313" key="5">
    <source>
        <dbReference type="Proteomes" id="UP000178347"/>
    </source>
</evidence>
<dbReference type="SUPFAM" id="SSF55729">
    <property type="entry name" value="Acyl-CoA N-acyltransferases (Nat)"/>
    <property type="match status" value="1"/>
</dbReference>
<accession>A0A1F6MRT2</accession>
<dbReference type="Proteomes" id="UP000178347">
    <property type="component" value="Unassembled WGS sequence"/>
</dbReference>
<evidence type="ECO:0000256" key="1">
    <source>
        <dbReference type="ARBA" id="ARBA00022679"/>
    </source>
</evidence>
<dbReference type="InterPro" id="IPR016181">
    <property type="entry name" value="Acyl_CoA_acyltransferase"/>
</dbReference>
<keyword evidence="2" id="KW-0012">Acyltransferase</keyword>
<evidence type="ECO:0000259" key="3">
    <source>
        <dbReference type="PROSITE" id="PS51186"/>
    </source>
</evidence>
<dbReference type="PROSITE" id="PS51186">
    <property type="entry name" value="GNAT"/>
    <property type="match status" value="1"/>
</dbReference>
<dbReference type="STRING" id="1798692.A3G00_02865"/>
<evidence type="ECO:0000313" key="4">
    <source>
        <dbReference type="EMBL" id="OGH74230.1"/>
    </source>
</evidence>
<organism evidence="4 5">
    <name type="scientific">Candidatus Magasanikbacteria bacterium RIFCSPLOWO2_12_FULL_43_12</name>
    <dbReference type="NCBI Taxonomy" id="1798692"/>
    <lineage>
        <taxon>Bacteria</taxon>
        <taxon>Candidatus Magasanikiibacteriota</taxon>
    </lineage>
</organism>
<comment type="caution">
    <text evidence="4">The sequence shown here is derived from an EMBL/GenBank/DDBJ whole genome shotgun (WGS) entry which is preliminary data.</text>
</comment>
<dbReference type="Pfam" id="PF00583">
    <property type="entry name" value="Acetyltransf_1"/>
    <property type="match status" value="1"/>
</dbReference>
<keyword evidence="1" id="KW-0808">Transferase</keyword>
<dbReference type="InterPro" id="IPR050832">
    <property type="entry name" value="Bact_Acetyltransf"/>
</dbReference>
<dbReference type="InterPro" id="IPR000182">
    <property type="entry name" value="GNAT_dom"/>
</dbReference>
<dbReference type="AlphaFoldDB" id="A0A1F6MRT2"/>
<sequence>MEINRQEIKSEAIKFVAEKDGKTAGRAYLYLIYNGLHSEPYGFLEDVFIEESYRRQGIGGELVNVVIDEAKRLGCYKLIGTSRNARSEVHEFYKKLGFEDYGKEFRMDL</sequence>
<gene>
    <name evidence="4" type="ORF">A3G00_02865</name>
</gene>
<proteinExistence type="predicted"/>
<name>A0A1F6MRT2_9BACT</name>
<protein>
    <recommendedName>
        <fullName evidence="3">N-acetyltransferase domain-containing protein</fullName>
    </recommendedName>
</protein>
<dbReference type="CDD" id="cd04301">
    <property type="entry name" value="NAT_SF"/>
    <property type="match status" value="1"/>
</dbReference>
<dbReference type="GO" id="GO:0016747">
    <property type="term" value="F:acyltransferase activity, transferring groups other than amino-acyl groups"/>
    <property type="evidence" value="ECO:0007669"/>
    <property type="project" value="InterPro"/>
</dbReference>
<dbReference type="EMBL" id="MFQN01000022">
    <property type="protein sequence ID" value="OGH74230.1"/>
    <property type="molecule type" value="Genomic_DNA"/>
</dbReference>
<dbReference type="PANTHER" id="PTHR43877">
    <property type="entry name" value="AMINOALKYLPHOSPHONATE N-ACETYLTRANSFERASE-RELATED-RELATED"/>
    <property type="match status" value="1"/>
</dbReference>
<reference evidence="4 5" key="1">
    <citation type="journal article" date="2016" name="Nat. Commun.">
        <title>Thousands of microbial genomes shed light on interconnected biogeochemical processes in an aquifer system.</title>
        <authorList>
            <person name="Anantharaman K."/>
            <person name="Brown C.T."/>
            <person name="Hug L.A."/>
            <person name="Sharon I."/>
            <person name="Castelle C.J."/>
            <person name="Probst A.J."/>
            <person name="Thomas B.C."/>
            <person name="Singh A."/>
            <person name="Wilkins M.J."/>
            <person name="Karaoz U."/>
            <person name="Brodie E.L."/>
            <person name="Williams K.H."/>
            <person name="Hubbard S.S."/>
            <person name="Banfield J.F."/>
        </authorList>
    </citation>
    <scope>NUCLEOTIDE SEQUENCE [LARGE SCALE GENOMIC DNA]</scope>
</reference>